<dbReference type="InterPro" id="IPR036691">
    <property type="entry name" value="Endo/exonu/phosph_ase_sf"/>
</dbReference>
<name>A0A444ZCN7_ARAHY</name>
<keyword evidence="2" id="KW-1185">Reference proteome</keyword>
<evidence type="ECO:0008006" key="3">
    <source>
        <dbReference type="Google" id="ProtNLM"/>
    </source>
</evidence>
<dbReference type="Gene3D" id="3.60.10.10">
    <property type="entry name" value="Endonuclease/exonuclease/phosphatase"/>
    <property type="match status" value="1"/>
</dbReference>
<evidence type="ECO:0000313" key="1">
    <source>
        <dbReference type="EMBL" id="RYR11937.1"/>
    </source>
</evidence>
<evidence type="ECO:0000313" key="2">
    <source>
        <dbReference type="Proteomes" id="UP000289738"/>
    </source>
</evidence>
<comment type="caution">
    <text evidence="1">The sequence shown here is derived from an EMBL/GenBank/DDBJ whole genome shotgun (WGS) entry which is preliminary data.</text>
</comment>
<sequence length="173" mass="20064">MSCLSWNCCGMAALATVSELQNLCKQFKPAIVFLIETRAKREYLEKIKRKFCFDGSFCVEPRRLSGARPAISSDHCPIILVSEPKNKCAKEFKYEAFWEDHEECANTTKKRWNRRTNKGQRWGKTFTRADKEIAKLSDKFQKLQASGLSEEQHEQIIVAKMADGQWKEHKSVR</sequence>
<reference evidence="1 2" key="1">
    <citation type="submission" date="2019-01" db="EMBL/GenBank/DDBJ databases">
        <title>Sequencing of cultivated peanut Arachis hypogaea provides insights into genome evolution and oil improvement.</title>
        <authorList>
            <person name="Chen X."/>
        </authorList>
    </citation>
    <scope>NUCLEOTIDE SEQUENCE [LARGE SCALE GENOMIC DNA]</scope>
    <source>
        <strain evidence="2">cv. Fuhuasheng</strain>
        <tissue evidence="1">Leaves</tissue>
    </source>
</reference>
<organism evidence="1 2">
    <name type="scientific">Arachis hypogaea</name>
    <name type="common">Peanut</name>
    <dbReference type="NCBI Taxonomy" id="3818"/>
    <lineage>
        <taxon>Eukaryota</taxon>
        <taxon>Viridiplantae</taxon>
        <taxon>Streptophyta</taxon>
        <taxon>Embryophyta</taxon>
        <taxon>Tracheophyta</taxon>
        <taxon>Spermatophyta</taxon>
        <taxon>Magnoliopsida</taxon>
        <taxon>eudicotyledons</taxon>
        <taxon>Gunneridae</taxon>
        <taxon>Pentapetalae</taxon>
        <taxon>rosids</taxon>
        <taxon>fabids</taxon>
        <taxon>Fabales</taxon>
        <taxon>Fabaceae</taxon>
        <taxon>Papilionoideae</taxon>
        <taxon>50 kb inversion clade</taxon>
        <taxon>dalbergioids sensu lato</taxon>
        <taxon>Dalbergieae</taxon>
        <taxon>Pterocarpus clade</taxon>
        <taxon>Arachis</taxon>
    </lineage>
</organism>
<dbReference type="Proteomes" id="UP000289738">
    <property type="component" value="Chromosome B04"/>
</dbReference>
<accession>A0A444ZCN7</accession>
<protein>
    <recommendedName>
        <fullName evidence="3">Endonuclease/exonuclease/phosphatase domain-containing protein</fullName>
    </recommendedName>
</protein>
<dbReference type="EMBL" id="SDMP01000014">
    <property type="protein sequence ID" value="RYR11937.1"/>
    <property type="molecule type" value="Genomic_DNA"/>
</dbReference>
<dbReference type="AlphaFoldDB" id="A0A444ZCN7"/>
<gene>
    <name evidence="1" type="ORF">Ahy_B04g069438</name>
</gene>
<proteinExistence type="predicted"/>